<dbReference type="OrthoDB" id="166529at2759"/>
<dbReference type="AlphaFoldDB" id="A0A8K1CR37"/>
<gene>
    <name evidence="2" type="ORF">Poli38472_012253</name>
</gene>
<comment type="caution">
    <text evidence="2">The sequence shown here is derived from an EMBL/GenBank/DDBJ whole genome shotgun (WGS) entry which is preliminary data.</text>
</comment>
<evidence type="ECO:0000313" key="3">
    <source>
        <dbReference type="Proteomes" id="UP000794436"/>
    </source>
</evidence>
<dbReference type="EMBL" id="SPLM01000005">
    <property type="protein sequence ID" value="TMW67137.1"/>
    <property type="molecule type" value="Genomic_DNA"/>
</dbReference>
<name>A0A8K1CR37_PYTOL</name>
<organism evidence="2 3">
    <name type="scientific">Pythium oligandrum</name>
    <name type="common">Mycoparasitic fungus</name>
    <dbReference type="NCBI Taxonomy" id="41045"/>
    <lineage>
        <taxon>Eukaryota</taxon>
        <taxon>Sar</taxon>
        <taxon>Stramenopiles</taxon>
        <taxon>Oomycota</taxon>
        <taxon>Peronosporomycetes</taxon>
        <taxon>Pythiales</taxon>
        <taxon>Pythiaceae</taxon>
        <taxon>Pythium</taxon>
    </lineage>
</organism>
<proteinExistence type="predicted"/>
<keyword evidence="1" id="KW-0175">Coiled coil</keyword>
<feature type="coiled-coil region" evidence="1">
    <location>
        <begin position="32"/>
        <end position="93"/>
    </location>
</feature>
<sequence length="161" mass="18665">MTKQHSAQELESIATAITRQQLSLHKQLTTVKNELRSVLHDLAASKEELREAQSRLNEIDAFLDDVAVELEELQQSEDANEQHLAAKENEQEQLMMEREDEVALLVQLQNVHDLHLSVATHLRQMLVHLMRELTKMRNQEQLLAMLALRSGVFKLMRRKLL</sequence>
<reference evidence="2" key="1">
    <citation type="submission" date="2019-03" db="EMBL/GenBank/DDBJ databases">
        <title>Long read genome sequence of the mycoparasitic Pythium oligandrum ATCC 38472 isolated from sugarbeet rhizosphere.</title>
        <authorList>
            <person name="Gaulin E."/>
        </authorList>
    </citation>
    <scope>NUCLEOTIDE SEQUENCE</scope>
    <source>
        <strain evidence="2">ATCC 38472_TT</strain>
    </source>
</reference>
<accession>A0A8K1CR37</accession>
<evidence type="ECO:0000256" key="1">
    <source>
        <dbReference type="SAM" id="Coils"/>
    </source>
</evidence>
<protein>
    <submittedName>
        <fullName evidence="2">Uncharacterized protein</fullName>
    </submittedName>
</protein>
<evidence type="ECO:0000313" key="2">
    <source>
        <dbReference type="EMBL" id="TMW67137.1"/>
    </source>
</evidence>
<keyword evidence="3" id="KW-1185">Reference proteome</keyword>
<dbReference type="Proteomes" id="UP000794436">
    <property type="component" value="Unassembled WGS sequence"/>
</dbReference>